<proteinExistence type="predicted"/>
<evidence type="ECO:0000313" key="2">
    <source>
        <dbReference type="Proteomes" id="UP001204144"/>
    </source>
</evidence>
<keyword evidence="2" id="KW-1185">Reference proteome</keyword>
<gene>
    <name evidence="1" type="ORF">EGI31_18620</name>
</gene>
<dbReference type="EMBL" id="RJUF01000178">
    <property type="protein sequence ID" value="MCP9764954.1"/>
    <property type="molecule type" value="Genomic_DNA"/>
</dbReference>
<accession>A0AAE3H6G5</accession>
<dbReference type="Proteomes" id="UP001204144">
    <property type="component" value="Unassembled WGS sequence"/>
</dbReference>
<protein>
    <submittedName>
        <fullName evidence="1">Uncharacterized protein</fullName>
    </submittedName>
</protein>
<evidence type="ECO:0000313" key="1">
    <source>
        <dbReference type="EMBL" id="MCP9764954.1"/>
    </source>
</evidence>
<organism evidence="1 2">
    <name type="scientific">Lacihabitans soyangensis</name>
    <dbReference type="NCBI Taxonomy" id="869394"/>
    <lineage>
        <taxon>Bacteria</taxon>
        <taxon>Pseudomonadati</taxon>
        <taxon>Bacteroidota</taxon>
        <taxon>Cytophagia</taxon>
        <taxon>Cytophagales</taxon>
        <taxon>Leadbetterellaceae</taxon>
        <taxon>Lacihabitans</taxon>
    </lineage>
</organism>
<name>A0AAE3H6G5_9BACT</name>
<comment type="caution">
    <text evidence="1">The sequence shown here is derived from an EMBL/GenBank/DDBJ whole genome shotgun (WGS) entry which is preliminary data.</text>
</comment>
<dbReference type="AlphaFoldDB" id="A0AAE3H6G5"/>
<reference evidence="1 2" key="1">
    <citation type="submission" date="2018-11" db="EMBL/GenBank/DDBJ databases">
        <title>Novel bacteria species description.</title>
        <authorList>
            <person name="Han J.-H."/>
        </authorList>
    </citation>
    <scope>NUCLEOTIDE SEQUENCE [LARGE SCALE GENOMIC DNA]</scope>
    <source>
        <strain evidence="1 2">KCTC23259</strain>
    </source>
</reference>
<sequence>MERMIYPRYTPKMVGFAQVKANFYKKMESESFDYLAMAMAVQIVTLAEQHELARKTWAVVCMDVKTVVKLKEAVCEALVKLGMKDVKAPKDNELISRTAGYYFTDDYGFWKANCQWKRPYRRAKPDDRGIWFANGFSLVFAGMREETKYLGSNFDGILSFETEGWNSEDFRRFWLYRIRSTGGMPKHFTRGTSHDKTWIGFELKEESKPVG</sequence>
<dbReference type="RefSeq" id="WP_255038642.1">
    <property type="nucleotide sequence ID" value="NZ_RJUF01000178.1"/>
</dbReference>